<organism evidence="2">
    <name type="scientific">Culex pipiens</name>
    <name type="common">House mosquito</name>
    <dbReference type="NCBI Taxonomy" id="7175"/>
    <lineage>
        <taxon>Eukaryota</taxon>
        <taxon>Metazoa</taxon>
        <taxon>Ecdysozoa</taxon>
        <taxon>Arthropoda</taxon>
        <taxon>Hexapoda</taxon>
        <taxon>Insecta</taxon>
        <taxon>Pterygota</taxon>
        <taxon>Neoptera</taxon>
        <taxon>Endopterygota</taxon>
        <taxon>Diptera</taxon>
        <taxon>Nematocera</taxon>
        <taxon>Culicoidea</taxon>
        <taxon>Culicidae</taxon>
        <taxon>Culicinae</taxon>
        <taxon>Culicini</taxon>
        <taxon>Culex</taxon>
        <taxon>Culex</taxon>
    </lineage>
</organism>
<accession>A0A8D8BH56</accession>
<evidence type="ECO:0000313" key="2">
    <source>
        <dbReference type="EMBL" id="CAG6475382.1"/>
    </source>
</evidence>
<protein>
    <submittedName>
        <fullName evidence="2">(northern house mosquito) hypothetical protein</fullName>
    </submittedName>
</protein>
<evidence type="ECO:0000256" key="1">
    <source>
        <dbReference type="SAM" id="MobiDB-lite"/>
    </source>
</evidence>
<name>A0A8D8BH56_CULPI</name>
<feature type="compositionally biased region" description="Basic and acidic residues" evidence="1">
    <location>
        <begin position="43"/>
        <end position="57"/>
    </location>
</feature>
<feature type="region of interest" description="Disordered" evidence="1">
    <location>
        <begin position="37"/>
        <end position="70"/>
    </location>
</feature>
<dbReference type="AlphaFoldDB" id="A0A8D8BH56"/>
<sequence length="139" mass="15886">MCPDSGKSTVLFSFNCFNSIYQSHYLNLTLHHFPVEQESTSNQEDRRGSTRAVEHFSSKTSHHQSAQNSLMPKSAPNIEQYLWCSHALSFIHALNVLSTRWLVYLLHAALWRAERAKSAGAWGWHFAPSQKCCQFTLSD</sequence>
<dbReference type="EMBL" id="HBUE01076555">
    <property type="protein sequence ID" value="CAG6475382.1"/>
    <property type="molecule type" value="Transcribed_RNA"/>
</dbReference>
<proteinExistence type="predicted"/>
<reference evidence="2" key="1">
    <citation type="submission" date="2021-05" db="EMBL/GenBank/DDBJ databases">
        <authorList>
            <person name="Alioto T."/>
            <person name="Alioto T."/>
            <person name="Gomez Garrido J."/>
        </authorList>
    </citation>
    <scope>NUCLEOTIDE SEQUENCE</scope>
</reference>